<dbReference type="Gene3D" id="3.30.950.10">
    <property type="entry name" value="Methyltransferase, Cobalt-precorrin-4 Transmethylase, Domain 2"/>
    <property type="match status" value="1"/>
</dbReference>
<dbReference type="InterPro" id="IPR014776">
    <property type="entry name" value="4pyrrole_Mease_sub2"/>
</dbReference>
<gene>
    <name evidence="7" type="primary">cbiE</name>
    <name evidence="7" type="ORF">SAMEA4364220_01613</name>
</gene>
<dbReference type="CDD" id="cd11644">
    <property type="entry name" value="Precorrin-6Y-MT"/>
    <property type="match status" value="1"/>
</dbReference>
<evidence type="ECO:0000313" key="7">
    <source>
        <dbReference type="EMBL" id="SNV02489.1"/>
    </source>
</evidence>
<keyword evidence="2" id="KW-0169">Cobalamin biosynthesis</keyword>
<evidence type="ECO:0000313" key="8">
    <source>
        <dbReference type="Proteomes" id="UP000215383"/>
    </source>
</evidence>
<evidence type="ECO:0000256" key="2">
    <source>
        <dbReference type="ARBA" id="ARBA00022573"/>
    </source>
</evidence>
<dbReference type="Pfam" id="PF00590">
    <property type="entry name" value="TP_methylase"/>
    <property type="match status" value="1"/>
</dbReference>
<dbReference type="RefSeq" id="WP_027890422.1">
    <property type="nucleotide sequence ID" value="NZ_CASFMS010000001.1"/>
</dbReference>
<dbReference type="InterPro" id="IPR014777">
    <property type="entry name" value="4pyrrole_Mease_sub1"/>
</dbReference>
<dbReference type="SUPFAM" id="SSF53790">
    <property type="entry name" value="Tetrapyrrole methylase"/>
    <property type="match status" value="1"/>
</dbReference>
<keyword evidence="4 7" id="KW-0808">Transferase</keyword>
<dbReference type="Gene3D" id="3.40.1010.10">
    <property type="entry name" value="Cobalt-precorrin-4 Transmethylase, Domain 1"/>
    <property type="match status" value="1"/>
</dbReference>
<dbReference type="PANTHER" id="PTHR43182:SF1">
    <property type="entry name" value="COBALT-PRECORRIN-7 C(5)-METHYLTRANSFERASE"/>
    <property type="match status" value="1"/>
</dbReference>
<name>A0A239TYM2_9FIRM</name>
<dbReference type="InterPro" id="IPR050714">
    <property type="entry name" value="Cobalamin_biosynth_MTase"/>
</dbReference>
<accession>A0A239TYM2</accession>
<dbReference type="InterPro" id="IPR012818">
    <property type="entry name" value="CbiE"/>
</dbReference>
<dbReference type="EC" id="2.1.1.-" evidence="7"/>
<reference evidence="7 8" key="1">
    <citation type="submission" date="2017-06" db="EMBL/GenBank/DDBJ databases">
        <authorList>
            <consortium name="Pathogen Informatics"/>
        </authorList>
    </citation>
    <scope>NUCLEOTIDE SEQUENCE [LARGE SCALE GENOMIC DNA]</scope>
    <source>
        <strain evidence="7 8">NCTC10570</strain>
    </source>
</reference>
<dbReference type="UniPathway" id="UPA00148"/>
<evidence type="ECO:0000256" key="4">
    <source>
        <dbReference type="ARBA" id="ARBA00022679"/>
    </source>
</evidence>
<dbReference type="InterPro" id="IPR000878">
    <property type="entry name" value="4pyrrol_Mease"/>
</dbReference>
<keyword evidence="5" id="KW-0949">S-adenosyl-L-methionine</keyword>
<sequence length="208" mass="22945">MEFKIIVAGIGPGAREYVVPKALKAIENAKVLVGGSRALADFAREGQKTFAIKADIKAVMNFIGEELKQNDVVVMVSGDPGYYSLLSSLRKNFSLEQIKVIPGLSSMQVAFAKIALPWQEASLLSFHGRVPKDEDLVYVKGRIIGMLTDNKFNSGRIAEYLIERGWDKNARAYICSRLSYPDEKIACLSLEEAQTKEIASHCVMIVEG</sequence>
<dbReference type="eggNOG" id="COG2241">
    <property type="taxonomic scope" value="Bacteria"/>
</dbReference>
<comment type="pathway">
    <text evidence="1">Cofactor biosynthesis; adenosylcobalamin biosynthesis.</text>
</comment>
<dbReference type="GO" id="GO:0008276">
    <property type="term" value="F:protein methyltransferase activity"/>
    <property type="evidence" value="ECO:0007669"/>
    <property type="project" value="InterPro"/>
</dbReference>
<dbReference type="EMBL" id="LT906446">
    <property type="protein sequence ID" value="SNV02489.1"/>
    <property type="molecule type" value="Genomic_DNA"/>
</dbReference>
<dbReference type="GO" id="GO:0009236">
    <property type="term" value="P:cobalamin biosynthetic process"/>
    <property type="evidence" value="ECO:0007669"/>
    <property type="project" value="UniProtKB-UniPathway"/>
</dbReference>
<evidence type="ECO:0000256" key="5">
    <source>
        <dbReference type="ARBA" id="ARBA00022691"/>
    </source>
</evidence>
<proteinExistence type="predicted"/>
<protein>
    <submittedName>
        <fullName evidence="7">Probable cobalt-precorrin-6Y C(5)-methyltransferase</fullName>
        <ecNumber evidence="7">2.1.1.-</ecNumber>
    </submittedName>
</protein>
<dbReference type="InterPro" id="IPR035996">
    <property type="entry name" value="4pyrrol_Methylase_sf"/>
</dbReference>
<dbReference type="GO" id="GO:0032259">
    <property type="term" value="P:methylation"/>
    <property type="evidence" value="ECO:0007669"/>
    <property type="project" value="UniProtKB-KW"/>
</dbReference>
<dbReference type="Proteomes" id="UP000215383">
    <property type="component" value="Chromosome 1"/>
</dbReference>
<evidence type="ECO:0000259" key="6">
    <source>
        <dbReference type="Pfam" id="PF00590"/>
    </source>
</evidence>
<feature type="domain" description="Tetrapyrrole methylase" evidence="6">
    <location>
        <begin position="4"/>
        <end position="193"/>
    </location>
</feature>
<dbReference type="NCBIfam" id="TIGR02467">
    <property type="entry name" value="CbiE"/>
    <property type="match status" value="1"/>
</dbReference>
<dbReference type="GeneID" id="78507609"/>
<evidence type="ECO:0000256" key="3">
    <source>
        <dbReference type="ARBA" id="ARBA00022603"/>
    </source>
</evidence>
<dbReference type="AlphaFoldDB" id="A0A239TYM2"/>
<evidence type="ECO:0000256" key="1">
    <source>
        <dbReference type="ARBA" id="ARBA00004953"/>
    </source>
</evidence>
<keyword evidence="3 7" id="KW-0489">Methyltransferase</keyword>
<dbReference type="PANTHER" id="PTHR43182">
    <property type="entry name" value="COBALT-PRECORRIN-6B C(15)-METHYLTRANSFERASE (DECARBOXYLATING)"/>
    <property type="match status" value="1"/>
</dbReference>
<keyword evidence="8" id="KW-1185">Reference proteome</keyword>
<organism evidence="7 8">
    <name type="scientific">Megamonas hypermegale</name>
    <dbReference type="NCBI Taxonomy" id="158847"/>
    <lineage>
        <taxon>Bacteria</taxon>
        <taxon>Bacillati</taxon>
        <taxon>Bacillota</taxon>
        <taxon>Negativicutes</taxon>
        <taxon>Selenomonadales</taxon>
        <taxon>Selenomonadaceae</taxon>
        <taxon>Megamonas</taxon>
    </lineage>
</organism>